<keyword evidence="4" id="KW-0256">Endoplasmic reticulum</keyword>
<evidence type="ECO:0000256" key="6">
    <source>
        <dbReference type="ARBA" id="ARBA00023136"/>
    </source>
</evidence>
<dbReference type="Proteomes" id="UP000289340">
    <property type="component" value="Chromosome 11"/>
</dbReference>
<evidence type="ECO:0000256" key="9">
    <source>
        <dbReference type="ARBA" id="ARBA00025752"/>
    </source>
</evidence>
<feature type="transmembrane region" description="Helical" evidence="10">
    <location>
        <begin position="332"/>
        <end position="354"/>
    </location>
</feature>
<evidence type="ECO:0000256" key="7">
    <source>
        <dbReference type="ARBA" id="ARBA00023294"/>
    </source>
</evidence>
<protein>
    <submittedName>
        <fullName evidence="11">Protein PIN-LIKES 7 isoform C</fullName>
    </submittedName>
</protein>
<dbReference type="PANTHER" id="PTHR31651">
    <property type="match status" value="1"/>
</dbReference>
<reference evidence="11 12" key="1">
    <citation type="submission" date="2018-09" db="EMBL/GenBank/DDBJ databases">
        <title>A high-quality reference genome of wild soybean provides a powerful tool to mine soybean genomes.</title>
        <authorList>
            <person name="Xie M."/>
            <person name="Chung C.Y.L."/>
            <person name="Li M.-W."/>
            <person name="Wong F.-L."/>
            <person name="Chan T.-F."/>
            <person name="Lam H.-M."/>
        </authorList>
    </citation>
    <scope>NUCLEOTIDE SEQUENCE [LARGE SCALE GENOMIC DNA]</scope>
    <source>
        <strain evidence="12">cv. W05</strain>
        <tissue evidence="11">Hypocotyl of etiolated seedlings</tissue>
    </source>
</reference>
<proteinExistence type="inferred from homology"/>
<organism evidence="11 12">
    <name type="scientific">Glycine soja</name>
    <name type="common">Wild soybean</name>
    <dbReference type="NCBI Taxonomy" id="3848"/>
    <lineage>
        <taxon>Eukaryota</taxon>
        <taxon>Viridiplantae</taxon>
        <taxon>Streptophyta</taxon>
        <taxon>Embryophyta</taxon>
        <taxon>Tracheophyta</taxon>
        <taxon>Spermatophyta</taxon>
        <taxon>Magnoliopsida</taxon>
        <taxon>eudicotyledons</taxon>
        <taxon>Gunneridae</taxon>
        <taxon>Pentapetalae</taxon>
        <taxon>rosids</taxon>
        <taxon>fabids</taxon>
        <taxon>Fabales</taxon>
        <taxon>Fabaceae</taxon>
        <taxon>Papilionoideae</taxon>
        <taxon>50 kb inversion clade</taxon>
        <taxon>NPAAA clade</taxon>
        <taxon>indigoferoid/millettioid clade</taxon>
        <taxon>Phaseoleae</taxon>
        <taxon>Glycine</taxon>
        <taxon>Glycine subgen. Soja</taxon>
    </lineage>
</organism>
<evidence type="ECO:0000256" key="5">
    <source>
        <dbReference type="ARBA" id="ARBA00022989"/>
    </source>
</evidence>
<feature type="transmembrane region" description="Helical" evidence="10">
    <location>
        <begin position="366"/>
        <end position="387"/>
    </location>
</feature>
<evidence type="ECO:0000256" key="4">
    <source>
        <dbReference type="ARBA" id="ARBA00022824"/>
    </source>
</evidence>
<feature type="transmembrane region" description="Helical" evidence="10">
    <location>
        <begin position="302"/>
        <end position="320"/>
    </location>
</feature>
<dbReference type="AlphaFoldDB" id="A0A445HYT5"/>
<keyword evidence="7" id="KW-0927">Auxin signaling pathway</keyword>
<name>A0A445HYT5_GLYSO</name>
<evidence type="ECO:0000256" key="1">
    <source>
        <dbReference type="ARBA" id="ARBA00004477"/>
    </source>
</evidence>
<keyword evidence="6 10" id="KW-0472">Membrane</keyword>
<feature type="transmembrane region" description="Helical" evidence="10">
    <location>
        <begin position="44"/>
        <end position="62"/>
    </location>
</feature>
<evidence type="ECO:0000256" key="10">
    <source>
        <dbReference type="SAM" id="Phobius"/>
    </source>
</evidence>
<feature type="transmembrane region" description="Helical" evidence="10">
    <location>
        <begin position="258"/>
        <end position="282"/>
    </location>
</feature>
<keyword evidence="12" id="KW-1185">Reference proteome</keyword>
<comment type="function">
    <text evidence="8">Involved in cellular auxin homeostasis by regulating auxin metabolism. Regulates intracellular auxin accumulation at the endoplasmic reticulum and thus auxin availability for nuclear auxin signaling.</text>
</comment>
<feature type="transmembrane region" description="Helical" evidence="10">
    <location>
        <begin position="12"/>
        <end position="32"/>
    </location>
</feature>
<keyword evidence="5 10" id="KW-1133">Transmembrane helix</keyword>
<gene>
    <name evidence="11" type="ORF">D0Y65_029379</name>
</gene>
<keyword evidence="3 10" id="KW-0812">Transmembrane</keyword>
<keyword evidence="2" id="KW-0813">Transport</keyword>
<evidence type="ECO:0000256" key="3">
    <source>
        <dbReference type="ARBA" id="ARBA00022692"/>
    </source>
</evidence>
<feature type="transmembrane region" description="Helical" evidence="10">
    <location>
        <begin position="148"/>
        <end position="166"/>
    </location>
</feature>
<feature type="transmembrane region" description="Helical" evidence="10">
    <location>
        <begin position="399"/>
        <end position="423"/>
    </location>
</feature>
<feature type="transmembrane region" description="Helical" evidence="10">
    <location>
        <begin position="107"/>
        <end position="128"/>
    </location>
</feature>
<dbReference type="GO" id="GO:0009734">
    <property type="term" value="P:auxin-activated signaling pathway"/>
    <property type="evidence" value="ECO:0007669"/>
    <property type="project" value="UniProtKB-KW"/>
</dbReference>
<evidence type="ECO:0000256" key="8">
    <source>
        <dbReference type="ARBA" id="ARBA00025100"/>
    </source>
</evidence>
<evidence type="ECO:0000256" key="2">
    <source>
        <dbReference type="ARBA" id="ARBA00022448"/>
    </source>
</evidence>
<accession>A0A445HYT5</accession>
<evidence type="ECO:0000313" key="12">
    <source>
        <dbReference type="Proteomes" id="UP000289340"/>
    </source>
</evidence>
<dbReference type="GO" id="GO:0080162">
    <property type="term" value="P:endoplasmic reticulum to cytosol auxin transport"/>
    <property type="evidence" value="ECO:0007669"/>
    <property type="project" value="InterPro"/>
</dbReference>
<comment type="subcellular location">
    <subcellularLocation>
        <location evidence="1">Endoplasmic reticulum membrane</location>
        <topology evidence="1">Multi-pass membrane protein</topology>
    </subcellularLocation>
</comment>
<dbReference type="PANTHER" id="PTHR31651:SF11">
    <property type="entry name" value="AUXIN EFFLUX CARRIER FAMILY PROTEIN"/>
    <property type="match status" value="1"/>
</dbReference>
<sequence length="424" mass="46459">MGFLELLEVASMPVIQVLLISALGALMATQFFDNILSPDIRKALNKIVFVIFTPSLVFSSFAKSVSLDDMISWWFMPVNVGLTFLIGGIIGWILVKLLKPNLKVEGLIIAACSSGNMGNLPIVIIPAICDEKGGPFGARDICRNNALSYASFSMALGGIFIWTYTYQTVKSRSLKFKALEAAEIVKVPNKDFDANAETHLLKDNDSEDTTIQVPTSTYIGDTENQIDVNFQIVDQDQSNVSKKRESSWHRMVEVMSHLLAELMSPPAIATFFGFLFGAVAWLRNIIIGDDAPLRVIQDSLQLLGNGTIPCITLLLGGNLAQGLKSSSVKPLTLISIIIARLLLLPIIGLFIVRAAANFDLLPVDPLFQYVLVMQYAMPPAMNISTMAQLFEVGNEECSVILLWTYSAAAIALTAWSTFLLWLLS</sequence>
<dbReference type="InterPro" id="IPR004776">
    <property type="entry name" value="Mem_transp_PIN-like"/>
</dbReference>
<feature type="transmembrane region" description="Helical" evidence="10">
    <location>
        <begin position="74"/>
        <end position="95"/>
    </location>
</feature>
<comment type="similarity">
    <text evidence="9">Belongs to the auxin efflux carrier (TC 2.A.69.2) family.</text>
</comment>
<dbReference type="Pfam" id="PF03547">
    <property type="entry name" value="Mem_trans"/>
    <property type="match status" value="1"/>
</dbReference>
<dbReference type="GO" id="GO:0005789">
    <property type="term" value="C:endoplasmic reticulum membrane"/>
    <property type="evidence" value="ECO:0007669"/>
    <property type="project" value="UniProtKB-SubCell"/>
</dbReference>
<comment type="caution">
    <text evidence="11">The sequence shown here is derived from an EMBL/GenBank/DDBJ whole genome shotgun (WGS) entry which is preliminary data.</text>
</comment>
<dbReference type="EMBL" id="QZWG01000011">
    <property type="protein sequence ID" value="RZB78980.1"/>
    <property type="molecule type" value="Genomic_DNA"/>
</dbReference>
<dbReference type="InterPro" id="IPR045033">
    <property type="entry name" value="PILS1/3/4/5/7"/>
</dbReference>
<evidence type="ECO:0000313" key="11">
    <source>
        <dbReference type="EMBL" id="RZB78980.1"/>
    </source>
</evidence>